<feature type="region of interest" description="Disordered" evidence="1">
    <location>
        <begin position="462"/>
        <end position="485"/>
    </location>
</feature>
<protein>
    <submittedName>
        <fullName evidence="2">Uncharacterized protein</fullName>
    </submittedName>
</protein>
<organism evidence="2 3">
    <name type="scientific">Aspergillus welwitschiae</name>
    <dbReference type="NCBI Taxonomy" id="1341132"/>
    <lineage>
        <taxon>Eukaryota</taxon>
        <taxon>Fungi</taxon>
        <taxon>Dikarya</taxon>
        <taxon>Ascomycota</taxon>
        <taxon>Pezizomycotina</taxon>
        <taxon>Eurotiomycetes</taxon>
        <taxon>Eurotiomycetidae</taxon>
        <taxon>Eurotiales</taxon>
        <taxon>Aspergillaceae</taxon>
        <taxon>Aspergillus</taxon>
        <taxon>Aspergillus subgen. Circumdati</taxon>
    </lineage>
</organism>
<accession>A0A3F3PHL5</accession>
<feature type="compositionally biased region" description="Basic and acidic residues" evidence="1">
    <location>
        <begin position="143"/>
        <end position="162"/>
    </location>
</feature>
<evidence type="ECO:0000313" key="2">
    <source>
        <dbReference type="EMBL" id="RDH26445.1"/>
    </source>
</evidence>
<name>A0A3F3PHL5_9EURO</name>
<gene>
    <name evidence="2" type="ORF">BDQ94DRAFT_177805</name>
</gene>
<dbReference type="EMBL" id="KZ852147">
    <property type="protein sequence ID" value="RDH26445.1"/>
    <property type="molecule type" value="Genomic_DNA"/>
</dbReference>
<reference evidence="2 3" key="1">
    <citation type="submission" date="2018-07" db="EMBL/GenBank/DDBJ databases">
        <title>The genomes of Aspergillus section Nigri reveals drivers in fungal speciation.</title>
        <authorList>
            <consortium name="DOE Joint Genome Institute"/>
            <person name="Vesth T.C."/>
            <person name="Nybo J."/>
            <person name="Theobald S."/>
            <person name="Brandl J."/>
            <person name="Frisvad J.C."/>
            <person name="Nielsen K.F."/>
            <person name="Lyhne E.K."/>
            <person name="Kogle M.E."/>
            <person name="Kuo A."/>
            <person name="Riley R."/>
            <person name="Clum A."/>
            <person name="Nolan M."/>
            <person name="Lipzen A."/>
            <person name="Salamov A."/>
            <person name="Henrissat B."/>
            <person name="Wiebenga A."/>
            <person name="De vries R.P."/>
            <person name="Grigoriev I.V."/>
            <person name="Mortensen U.H."/>
            <person name="Andersen M.R."/>
            <person name="Baker S.E."/>
        </authorList>
    </citation>
    <scope>NUCLEOTIDE SEQUENCE [LARGE SCALE GENOMIC DNA]</scope>
    <source>
        <strain evidence="2 3">CBS 139.54b</strain>
    </source>
</reference>
<feature type="region of interest" description="Disordered" evidence="1">
    <location>
        <begin position="143"/>
        <end position="177"/>
    </location>
</feature>
<dbReference type="RefSeq" id="XP_026619467.1">
    <property type="nucleotide sequence ID" value="XM_026772999.1"/>
</dbReference>
<evidence type="ECO:0000256" key="1">
    <source>
        <dbReference type="SAM" id="MobiDB-lite"/>
    </source>
</evidence>
<proteinExistence type="predicted"/>
<sequence>MDEQRPLPSLEELHTQVSKDALGNNERLGAVATAAATAAEAFVSVAAPVRQQRDDTNATEPVVEHRTSLNVPTECLGLTLRISVLASGPVKGAMKAEPTAFPMFCRFDITRTHFVLSTEWIELVRGVIVEKLSVLASGPAKHRESVNHRTRMSIEPRAEKSPVSRVYPYQPPSDTSRTYEAHASASMEEHRWSVSDMGCASDVAILRDSGAECGSTITCPADVTARGERYEVIDDGSSTLPSETGVNAGWGPPLSAIALPNSYMPADNSTGDPTADAWYSMPWATEPYSWGALPASFWGWTWSQADNLTASETDGSLHPSIPAPQAAGWPFGGEAEQPQHLTRSGIMPFWGDDSQGLCHPSPSFDPPESIASSVAAGLSSIPETGPPSFPNFFRIHQAEDVSWSLPTEVPMQLPSLDSLAPVSTALPMTDFYRRSMHQEPPAPVPTMINCHVTAASPLDNVGANSQESSCNVTVPEDQVEHRHST</sequence>
<keyword evidence="3" id="KW-1185">Reference proteome</keyword>
<dbReference type="AlphaFoldDB" id="A0A3F3PHL5"/>
<dbReference type="GeneID" id="38141355"/>
<dbReference type="Proteomes" id="UP000253729">
    <property type="component" value="Unassembled WGS sequence"/>
</dbReference>
<feature type="compositionally biased region" description="Polar residues" evidence="1">
    <location>
        <begin position="462"/>
        <end position="472"/>
    </location>
</feature>
<evidence type="ECO:0000313" key="3">
    <source>
        <dbReference type="Proteomes" id="UP000253729"/>
    </source>
</evidence>